<dbReference type="RefSeq" id="WP_015009121.1">
    <property type="nucleotide sequence ID" value="NC_018704.1"/>
</dbReference>
<dbReference type="PANTHER" id="PTHR43249">
    <property type="entry name" value="UDP-N-ACETYL-2-AMINO-2-DEOXY-D-GLUCURONATE OXIDASE"/>
    <property type="match status" value="1"/>
</dbReference>
<proteinExistence type="predicted"/>
<dbReference type="InterPro" id="IPR052515">
    <property type="entry name" value="Gfo/Idh/MocA_Oxidoreductase"/>
</dbReference>
<dbReference type="Gene3D" id="3.30.360.10">
    <property type="entry name" value="Dihydrodipicolinate Reductase, domain 2"/>
    <property type="match status" value="1"/>
</dbReference>
<reference evidence="3 4" key="1">
    <citation type="submission" date="2011-01" db="EMBL/GenBank/DDBJ databases">
        <title>Whole genome sequence of Amphibacillus xylinus NBRC 15112.</title>
        <authorList>
            <person name="Nakazawa H."/>
            <person name="Katano Y."/>
            <person name="Nakamura S."/>
            <person name="Sasagawa M."/>
            <person name="Fukada J."/>
            <person name="Arai T."/>
            <person name="Sasakura N."/>
            <person name="Mochizuki D."/>
            <person name="Hosoyama A."/>
            <person name="Harada K."/>
            <person name="Horikawa H."/>
            <person name="Kato Y."/>
            <person name="Harada T."/>
            <person name="Sasaki K."/>
            <person name="Sekiguchi M."/>
            <person name="Hodoyama M."/>
            <person name="Nishiko R."/>
            <person name="Narita H."/>
            <person name="Hanamaki A."/>
            <person name="Hata C."/>
            <person name="Konno Y."/>
            <person name="Niimura Y."/>
            <person name="Yamazaki S."/>
            <person name="Fujita N."/>
        </authorList>
    </citation>
    <scope>NUCLEOTIDE SEQUENCE [LARGE SCALE GENOMIC DNA]</scope>
    <source>
        <strain evidence="4">ATCC 51415 / DSM 6626 / JCM 7361 / LMG 17667 / NBRC 15112 / Ep01</strain>
    </source>
</reference>
<dbReference type="EMBL" id="AP012050">
    <property type="protein sequence ID" value="BAM46515.1"/>
    <property type="molecule type" value="Genomic_DNA"/>
</dbReference>
<feature type="domain" description="Gfo/Idh/MocA-like oxidoreductase N-terminal" evidence="1">
    <location>
        <begin position="4"/>
        <end position="121"/>
    </location>
</feature>
<dbReference type="OrthoDB" id="9815825at2"/>
<dbReference type="Gene3D" id="3.40.50.720">
    <property type="entry name" value="NAD(P)-binding Rossmann-like Domain"/>
    <property type="match status" value="1"/>
</dbReference>
<evidence type="ECO:0000313" key="3">
    <source>
        <dbReference type="EMBL" id="BAM46515.1"/>
    </source>
</evidence>
<dbReference type="Pfam" id="PF01408">
    <property type="entry name" value="GFO_IDH_MocA"/>
    <property type="match status" value="1"/>
</dbReference>
<dbReference type="SUPFAM" id="SSF55347">
    <property type="entry name" value="Glyceraldehyde-3-phosphate dehydrogenase-like, C-terminal domain"/>
    <property type="match status" value="1"/>
</dbReference>
<keyword evidence="4" id="KW-1185">Reference proteome</keyword>
<protein>
    <submittedName>
        <fullName evidence="3">Putative oxidoreductase</fullName>
    </submittedName>
</protein>
<dbReference type="InterPro" id="IPR000683">
    <property type="entry name" value="Gfo/Idh/MocA-like_OxRdtase_N"/>
</dbReference>
<name>K0IVQ8_AMPXN</name>
<feature type="domain" description="GFO/IDH/MocA-like oxidoreductase" evidence="2">
    <location>
        <begin position="131"/>
        <end position="255"/>
    </location>
</feature>
<accession>K0IVQ8</accession>
<dbReference type="Proteomes" id="UP000006294">
    <property type="component" value="Chromosome"/>
</dbReference>
<gene>
    <name evidence="3" type="ordered locus">AXY_03830</name>
</gene>
<dbReference type="STRING" id="698758.AXY_03830"/>
<dbReference type="GO" id="GO:0000166">
    <property type="term" value="F:nucleotide binding"/>
    <property type="evidence" value="ECO:0007669"/>
    <property type="project" value="InterPro"/>
</dbReference>
<evidence type="ECO:0000259" key="1">
    <source>
        <dbReference type="Pfam" id="PF01408"/>
    </source>
</evidence>
<dbReference type="SUPFAM" id="SSF51735">
    <property type="entry name" value="NAD(P)-binding Rossmann-fold domains"/>
    <property type="match status" value="1"/>
</dbReference>
<evidence type="ECO:0000313" key="4">
    <source>
        <dbReference type="Proteomes" id="UP000006294"/>
    </source>
</evidence>
<dbReference type="AlphaFoldDB" id="K0IVQ8"/>
<dbReference type="InterPro" id="IPR036291">
    <property type="entry name" value="NAD(P)-bd_dom_sf"/>
</dbReference>
<dbReference type="HOGENOM" id="CLU_023194_1_0_9"/>
<dbReference type="PATRIC" id="fig|698758.3.peg.387"/>
<sequence>MTQLRVGIIGCGNVFPMHAASVVAREDAELVAVCDIKKDRADQKAELYQCRAYYDYLEMFAQENLDVIHICLPHHLHAPVAIEAAKHKIHVMTEKPMAIHYQDAVDMIDAAKEAGVTLGVIFQNRYNPGSRLIKRMLENGELGAIKSGKLSVTWDRSDQYYLQSDWKGTWDKEGGGVVIDQAIHTLDLMRWFVDSDLKYVDASISNRAHEIIEVEDAAEGVIAYQNGVVTAFHAINYYTYDAPVEIELHCENGIAKMLADQATVTLNNGQTFIADNNPLETFTYEDGVKGYWGVSHVKQINNFYDTLSGKAVLDIPAEEALKTQQMINAIYQSGKEKRRINFNRESD</sequence>
<evidence type="ECO:0000259" key="2">
    <source>
        <dbReference type="Pfam" id="PF22725"/>
    </source>
</evidence>
<organism evidence="3 4">
    <name type="scientific">Amphibacillus xylanus (strain ATCC 51415 / DSM 6626 / JCM 7361 / LMG 17667 / NBRC 15112 / Ep01)</name>
    <dbReference type="NCBI Taxonomy" id="698758"/>
    <lineage>
        <taxon>Bacteria</taxon>
        <taxon>Bacillati</taxon>
        <taxon>Bacillota</taxon>
        <taxon>Bacilli</taxon>
        <taxon>Bacillales</taxon>
        <taxon>Bacillaceae</taxon>
        <taxon>Amphibacillus</taxon>
    </lineage>
</organism>
<dbReference type="KEGG" id="axl:AXY_03830"/>
<dbReference type="Pfam" id="PF22725">
    <property type="entry name" value="GFO_IDH_MocA_C3"/>
    <property type="match status" value="1"/>
</dbReference>
<dbReference type="PANTHER" id="PTHR43249:SF1">
    <property type="entry name" value="D-GLUCOSIDE 3-DEHYDROGENASE"/>
    <property type="match status" value="1"/>
</dbReference>
<dbReference type="InterPro" id="IPR055170">
    <property type="entry name" value="GFO_IDH_MocA-like_dom"/>
</dbReference>
<dbReference type="eggNOG" id="COG0673">
    <property type="taxonomic scope" value="Bacteria"/>
</dbReference>